<dbReference type="WBParaSite" id="RSKR_0000191375.1">
    <property type="protein sequence ID" value="RSKR_0000191375.1"/>
    <property type="gene ID" value="RSKR_0000191375"/>
</dbReference>
<protein>
    <submittedName>
        <fullName evidence="2">IgGFc_binding domain-containing protein</fullName>
    </submittedName>
</protein>
<proteinExistence type="predicted"/>
<evidence type="ECO:0000313" key="2">
    <source>
        <dbReference type="WBParaSite" id="RSKR_0000191375.1"/>
    </source>
</evidence>
<accession>A0AC35TLR3</accession>
<sequence>MLLRLHFFAVEDLSTTVEIKFWSLIKKQESWSVITIKEDSYLSFDVDYKETVSDDFNYLDEHTIIPDPRIFIKSTAKIKVVAQLADKETGRGDVYLVPQVNKIATTFLINLPKAAEKYYQIIHLLPSSNYTANVHINHLIEGKKTIAYNLTLDHKIGSPQNIIVVPSDVHSHSISILSNVDVYITAAVICIDLASTNNFDTKHTITYCDYSAMMVHPTSYFYCKTALNAPGDSRMITSKYTKAISVSPPAIPSCTTSLPLIIYDTTHIVSPAHVDLSPYSALPFQMLPKDYQMGIVSIYDFTPWIRFGGFRDIKNSGRFVNSFIHYVPETSQFITGVIQFITFSPNDNIEVYIRSNDNPADFLLDGRAAMKSLITNTTMPFFRYTWYNFRIEQPGLHTFNSSGRYSIYVIGKNIANQTGAYGYIAGYNKNSLGKHSSTGFSIFLNKQSEVVRLIIHCILVLFSVQLMIINVISKTFDAASICGSGLIGTVGFVIMPLFMSVATVLLTPEYRVCEKSKINKLITVPGTSSLAESSRGARLDRPTNDLSKPRNIQVPKIVQSHNPRRGFYCDETIDWVRFLQLKLCCTVKSV</sequence>
<name>A0AC35TLR3_9BILA</name>
<evidence type="ECO:0000313" key="1">
    <source>
        <dbReference type="Proteomes" id="UP000095286"/>
    </source>
</evidence>
<organism evidence="1 2">
    <name type="scientific">Rhabditophanes sp. KR3021</name>
    <dbReference type="NCBI Taxonomy" id="114890"/>
    <lineage>
        <taxon>Eukaryota</taxon>
        <taxon>Metazoa</taxon>
        <taxon>Ecdysozoa</taxon>
        <taxon>Nematoda</taxon>
        <taxon>Chromadorea</taxon>
        <taxon>Rhabditida</taxon>
        <taxon>Tylenchina</taxon>
        <taxon>Panagrolaimomorpha</taxon>
        <taxon>Strongyloidoidea</taxon>
        <taxon>Alloionematidae</taxon>
        <taxon>Rhabditophanes</taxon>
    </lineage>
</organism>
<dbReference type="Proteomes" id="UP000095286">
    <property type="component" value="Unplaced"/>
</dbReference>
<reference evidence="2" key="1">
    <citation type="submission" date="2016-11" db="UniProtKB">
        <authorList>
            <consortium name="WormBaseParasite"/>
        </authorList>
    </citation>
    <scope>IDENTIFICATION</scope>
    <source>
        <strain evidence="2">KR3021</strain>
    </source>
</reference>